<keyword evidence="10 14" id="KW-0472">Membrane</keyword>
<dbReference type="GO" id="GO:0015095">
    <property type="term" value="F:magnesium ion transmembrane transporter activity"/>
    <property type="evidence" value="ECO:0007669"/>
    <property type="project" value="TreeGrafter"/>
</dbReference>
<evidence type="ECO:0000256" key="10">
    <source>
        <dbReference type="ARBA" id="ARBA00023136"/>
    </source>
</evidence>
<feature type="compositionally biased region" description="Polar residues" evidence="13">
    <location>
        <begin position="79"/>
        <end position="92"/>
    </location>
</feature>
<reference evidence="16 17" key="1">
    <citation type="submission" date="2019-07" db="EMBL/GenBank/DDBJ databases">
        <title>Genomics analysis of Aphanomyces spp. identifies a new class of oomycete effector associated with host adaptation.</title>
        <authorList>
            <person name="Gaulin E."/>
        </authorList>
    </citation>
    <scope>NUCLEOTIDE SEQUENCE [LARGE SCALE GENOMIC DNA]</scope>
    <source>
        <strain evidence="16 17">ATCC 201684</strain>
    </source>
</reference>
<evidence type="ECO:0000256" key="5">
    <source>
        <dbReference type="ARBA" id="ARBA00022692"/>
    </source>
</evidence>
<dbReference type="Gene3D" id="3.30.460.20">
    <property type="entry name" value="CorA soluble domain-like"/>
    <property type="match status" value="1"/>
</dbReference>
<evidence type="ECO:0000256" key="7">
    <source>
        <dbReference type="ARBA" id="ARBA00022842"/>
    </source>
</evidence>
<dbReference type="InterPro" id="IPR045863">
    <property type="entry name" value="CorA_TM1_TM2"/>
</dbReference>
<dbReference type="InterPro" id="IPR018247">
    <property type="entry name" value="EF_Hand_1_Ca_BS"/>
</dbReference>
<dbReference type="SUPFAM" id="SSF47473">
    <property type="entry name" value="EF-hand"/>
    <property type="match status" value="1"/>
</dbReference>
<name>A0A6G0WMC2_9STRA</name>
<dbReference type="PROSITE" id="PS50222">
    <property type="entry name" value="EF_HAND_2"/>
    <property type="match status" value="1"/>
</dbReference>
<proteinExistence type="inferred from homology"/>
<dbReference type="SMART" id="SM00054">
    <property type="entry name" value="EFh"/>
    <property type="match status" value="2"/>
</dbReference>
<dbReference type="InterPro" id="IPR045861">
    <property type="entry name" value="CorA_cytoplasmic_dom"/>
</dbReference>
<dbReference type="GO" id="GO:0000287">
    <property type="term" value="F:magnesium ion binding"/>
    <property type="evidence" value="ECO:0007669"/>
    <property type="project" value="TreeGrafter"/>
</dbReference>
<evidence type="ECO:0000256" key="6">
    <source>
        <dbReference type="ARBA" id="ARBA00022837"/>
    </source>
</evidence>
<comment type="subcellular location">
    <subcellularLocation>
        <location evidence="1">Cell membrane</location>
        <topology evidence="1">Multi-pass membrane protein</topology>
    </subcellularLocation>
</comment>
<organism evidence="16 17">
    <name type="scientific">Aphanomyces euteiches</name>
    <dbReference type="NCBI Taxonomy" id="100861"/>
    <lineage>
        <taxon>Eukaryota</taxon>
        <taxon>Sar</taxon>
        <taxon>Stramenopiles</taxon>
        <taxon>Oomycota</taxon>
        <taxon>Saprolegniomycetes</taxon>
        <taxon>Saprolegniales</taxon>
        <taxon>Verrucalvaceae</taxon>
        <taxon>Aphanomyces</taxon>
    </lineage>
</organism>
<evidence type="ECO:0000313" key="16">
    <source>
        <dbReference type="EMBL" id="KAF0728449.1"/>
    </source>
</evidence>
<evidence type="ECO:0000256" key="11">
    <source>
        <dbReference type="ARBA" id="ARBA00034269"/>
    </source>
</evidence>
<dbReference type="Pfam" id="PF13499">
    <property type="entry name" value="EF-hand_7"/>
    <property type="match status" value="1"/>
</dbReference>
<dbReference type="GO" id="GO:0005509">
    <property type="term" value="F:calcium ion binding"/>
    <property type="evidence" value="ECO:0007669"/>
    <property type="project" value="InterPro"/>
</dbReference>
<comment type="caution">
    <text evidence="16">The sequence shown here is derived from an EMBL/GenBank/DDBJ whole genome shotgun (WGS) entry which is preliminary data.</text>
</comment>
<accession>A0A6G0WMC2</accession>
<dbReference type="GO" id="GO:0050897">
    <property type="term" value="F:cobalt ion binding"/>
    <property type="evidence" value="ECO:0007669"/>
    <property type="project" value="TreeGrafter"/>
</dbReference>
<dbReference type="GO" id="GO:0005886">
    <property type="term" value="C:plasma membrane"/>
    <property type="evidence" value="ECO:0007669"/>
    <property type="project" value="UniProtKB-SubCell"/>
</dbReference>
<keyword evidence="4" id="KW-1003">Cell membrane</keyword>
<feature type="region of interest" description="Disordered" evidence="13">
    <location>
        <begin position="79"/>
        <end position="101"/>
    </location>
</feature>
<keyword evidence="6" id="KW-0106">Calcium</keyword>
<dbReference type="PANTHER" id="PTHR46494:SF1">
    <property type="entry name" value="CORA FAMILY METAL ION TRANSPORTER (EUROFUNG)"/>
    <property type="match status" value="1"/>
</dbReference>
<keyword evidence="7" id="KW-0460">Magnesium</keyword>
<dbReference type="FunFam" id="1.20.58.340:FF:000004">
    <property type="entry name" value="Magnesium transport protein CorA"/>
    <property type="match status" value="1"/>
</dbReference>
<keyword evidence="17" id="KW-1185">Reference proteome</keyword>
<dbReference type="Pfam" id="PF01544">
    <property type="entry name" value="CorA"/>
    <property type="match status" value="1"/>
</dbReference>
<dbReference type="CDD" id="cd00051">
    <property type="entry name" value="EFh"/>
    <property type="match status" value="1"/>
</dbReference>
<evidence type="ECO:0000256" key="12">
    <source>
        <dbReference type="ARBA" id="ARBA00045497"/>
    </source>
</evidence>
<evidence type="ECO:0000256" key="2">
    <source>
        <dbReference type="ARBA" id="ARBA00009765"/>
    </source>
</evidence>
<dbReference type="Gene3D" id="1.10.238.10">
    <property type="entry name" value="EF-hand"/>
    <property type="match status" value="1"/>
</dbReference>
<feature type="region of interest" description="Disordered" evidence="13">
    <location>
        <begin position="1"/>
        <end position="22"/>
    </location>
</feature>
<sequence>MATDQDKTFYTALASPSGNAQPRDFESVVQIEIPPIVPPADEKWIEVPVLPQFTYQDAQAMEWDYANVTKQTLRQSFRNHAGSKTSQLSYRPSSEFGDPDRETKEELGVLLDPFYDVTTGRLRRMFKHFTPYGKEEVTYDEFQNGLLALGISVPSSMSFREFVRKVDTNGDGVISLDEFVKVVQMIKLAHLFRPEHNQVDKHILRVVDYSPTNMHAVAPVTKLQSFMFSAKPTWAKVRWVHLAGFHKLDDLNMRRLAIKYQLHPLAVEDCLNQNDKIRCKYEHYEDHAFLVVPVIRALSLEKRSHIEDYIAAYRQDVFNKRQALMKDGIIEPPSVESKDSLTAKLNELKIITQVPDQLCVFVNLTTNNVLSVQADVDNDTSAFMLWDALFDHNMEKSYSKVRSHDAPFLVVSILNAVVDEILPLVEVFEAKFELQGQLLRLEGIKFDTMRFALAKKQLRALEKIVRPLLDLVQDHLLDQEEFNHGEAKNYLRDVIDHLKQMTTDLQSHYQTLAALVEEDKQIRAQSQADALYIMSVVAACFLPGTFMTGIYGMNFDNLPELHYENGYYVWWAVLCSIILLLLGYLKFYKHWI</sequence>
<dbReference type="SUPFAM" id="SSF144083">
    <property type="entry name" value="Magnesium transport protein CorA, transmembrane region"/>
    <property type="match status" value="1"/>
</dbReference>
<dbReference type="InterPro" id="IPR002523">
    <property type="entry name" value="MgTranspt_CorA/ZnTranspt_ZntB"/>
</dbReference>
<dbReference type="Gene3D" id="1.20.58.340">
    <property type="entry name" value="Magnesium transport protein CorA, transmembrane region"/>
    <property type="match status" value="2"/>
</dbReference>
<evidence type="ECO:0000313" key="17">
    <source>
        <dbReference type="Proteomes" id="UP000481153"/>
    </source>
</evidence>
<dbReference type="PANTHER" id="PTHR46494">
    <property type="entry name" value="CORA FAMILY METAL ION TRANSPORTER (EUROFUNG)"/>
    <property type="match status" value="1"/>
</dbReference>
<feature type="domain" description="EF-hand" evidence="15">
    <location>
        <begin position="154"/>
        <end position="189"/>
    </location>
</feature>
<evidence type="ECO:0000256" key="8">
    <source>
        <dbReference type="ARBA" id="ARBA00022989"/>
    </source>
</evidence>
<dbReference type="Proteomes" id="UP000481153">
    <property type="component" value="Unassembled WGS sequence"/>
</dbReference>
<dbReference type="InterPro" id="IPR011992">
    <property type="entry name" value="EF-hand-dom_pair"/>
</dbReference>
<feature type="transmembrane region" description="Helical" evidence="14">
    <location>
        <begin position="568"/>
        <end position="587"/>
    </location>
</feature>
<dbReference type="SUPFAM" id="SSF143865">
    <property type="entry name" value="CorA soluble domain-like"/>
    <property type="match status" value="1"/>
</dbReference>
<dbReference type="PROSITE" id="PS00018">
    <property type="entry name" value="EF_HAND_1"/>
    <property type="match status" value="1"/>
</dbReference>
<dbReference type="AlphaFoldDB" id="A0A6G0WMC2"/>
<dbReference type="GO" id="GO:0015087">
    <property type="term" value="F:cobalt ion transmembrane transporter activity"/>
    <property type="evidence" value="ECO:0007669"/>
    <property type="project" value="TreeGrafter"/>
</dbReference>
<protein>
    <recommendedName>
        <fullName evidence="15">EF-hand domain-containing protein</fullName>
    </recommendedName>
</protein>
<comment type="function">
    <text evidence="12">Mediates influx of magnesium ions. Alternates between open and closed states. Activated by low cytoplasmic Mg(2+) levels. Inactive when cytoplasmic Mg(2+) levels are high.</text>
</comment>
<keyword evidence="5 14" id="KW-0812">Transmembrane</keyword>
<evidence type="ECO:0000256" key="4">
    <source>
        <dbReference type="ARBA" id="ARBA00022475"/>
    </source>
</evidence>
<evidence type="ECO:0000256" key="1">
    <source>
        <dbReference type="ARBA" id="ARBA00004651"/>
    </source>
</evidence>
<keyword evidence="8 14" id="KW-1133">Transmembrane helix</keyword>
<keyword evidence="9" id="KW-0406">Ion transport</keyword>
<evidence type="ECO:0000259" key="15">
    <source>
        <dbReference type="PROSITE" id="PS50222"/>
    </source>
</evidence>
<evidence type="ECO:0000256" key="9">
    <source>
        <dbReference type="ARBA" id="ARBA00023065"/>
    </source>
</evidence>
<comment type="catalytic activity">
    <reaction evidence="11">
        <text>Mg(2+)(in) = Mg(2+)(out)</text>
        <dbReference type="Rhea" id="RHEA:29827"/>
        <dbReference type="ChEBI" id="CHEBI:18420"/>
    </reaction>
</comment>
<evidence type="ECO:0000256" key="3">
    <source>
        <dbReference type="ARBA" id="ARBA00022448"/>
    </source>
</evidence>
<gene>
    <name evidence="16" type="ORF">Ae201684_013812</name>
</gene>
<feature type="transmembrane region" description="Helical" evidence="14">
    <location>
        <begin position="530"/>
        <end position="553"/>
    </location>
</feature>
<dbReference type="EMBL" id="VJMJ01000178">
    <property type="protein sequence ID" value="KAF0728449.1"/>
    <property type="molecule type" value="Genomic_DNA"/>
</dbReference>
<dbReference type="VEuPathDB" id="FungiDB:AeMF1_014880"/>
<comment type="similarity">
    <text evidence="2">Belongs to the CorA metal ion transporter (MIT) (TC 1.A.35) family.</text>
</comment>
<evidence type="ECO:0000256" key="13">
    <source>
        <dbReference type="SAM" id="MobiDB-lite"/>
    </source>
</evidence>
<dbReference type="InterPro" id="IPR002048">
    <property type="entry name" value="EF_hand_dom"/>
</dbReference>
<keyword evidence="3" id="KW-0813">Transport</keyword>
<evidence type="ECO:0000256" key="14">
    <source>
        <dbReference type="SAM" id="Phobius"/>
    </source>
</evidence>